<comment type="caution">
    <text evidence="2">The sequence shown here is derived from an EMBL/GenBank/DDBJ whole genome shotgun (WGS) entry which is preliminary data.</text>
</comment>
<keyword evidence="1" id="KW-0732">Signal</keyword>
<dbReference type="OrthoDB" id="8447794at2"/>
<reference evidence="2 3" key="1">
    <citation type="submission" date="2018-02" db="EMBL/GenBank/DDBJ databases">
        <title>Whole genome sequencing of endophytic bacterium.</title>
        <authorList>
            <person name="Eedara R."/>
            <person name="Podile A.R."/>
        </authorList>
    </citation>
    <scope>NUCLEOTIDE SEQUENCE [LARGE SCALE GENOMIC DNA]</scope>
    <source>
        <strain evidence="2 3">RP1T</strain>
    </source>
</reference>
<evidence type="ECO:0000313" key="2">
    <source>
        <dbReference type="EMBL" id="PRH86493.1"/>
    </source>
</evidence>
<sequence length="178" mass="18758">MPVRLLAAVLCLVGAGSACLAEELVETGGFSLRYDETVWVREASAPPALLALRCAAPTCPPHAVATFLSDERGLPSPGFGAFGPGAATGAMIDLRIQSLTPGSRIRPRGPVEPIVSGGMTGYRGLYDIEDRALAKTAAAIALLRFDNGTLEIRMKADQLTPPGLKLFDRLVDKIEPTD</sequence>
<feature type="chain" id="PRO_5015709020" evidence="1">
    <location>
        <begin position="21"/>
        <end position="178"/>
    </location>
</feature>
<organism evidence="2 3">
    <name type="scientific">Labrys okinawensis</name>
    <dbReference type="NCBI Taxonomy" id="346911"/>
    <lineage>
        <taxon>Bacteria</taxon>
        <taxon>Pseudomonadati</taxon>
        <taxon>Pseudomonadota</taxon>
        <taxon>Alphaproteobacteria</taxon>
        <taxon>Hyphomicrobiales</taxon>
        <taxon>Xanthobacteraceae</taxon>
        <taxon>Labrys</taxon>
    </lineage>
</organism>
<keyword evidence="3" id="KW-1185">Reference proteome</keyword>
<feature type="signal peptide" evidence="1">
    <location>
        <begin position="1"/>
        <end position="20"/>
    </location>
</feature>
<protein>
    <submittedName>
        <fullName evidence="2">Uncharacterized protein</fullName>
    </submittedName>
</protein>
<dbReference type="PROSITE" id="PS51257">
    <property type="entry name" value="PROKAR_LIPOPROTEIN"/>
    <property type="match status" value="1"/>
</dbReference>
<evidence type="ECO:0000256" key="1">
    <source>
        <dbReference type="SAM" id="SignalP"/>
    </source>
</evidence>
<gene>
    <name evidence="2" type="ORF">C5L14_14225</name>
</gene>
<dbReference type="EMBL" id="PUEJ01000005">
    <property type="protein sequence ID" value="PRH86493.1"/>
    <property type="molecule type" value="Genomic_DNA"/>
</dbReference>
<accession>A0A2S9QAW9</accession>
<dbReference type="Proteomes" id="UP000237682">
    <property type="component" value="Unassembled WGS sequence"/>
</dbReference>
<name>A0A2S9QAW9_9HYPH</name>
<evidence type="ECO:0000313" key="3">
    <source>
        <dbReference type="Proteomes" id="UP000237682"/>
    </source>
</evidence>
<proteinExistence type="predicted"/>
<dbReference type="AlphaFoldDB" id="A0A2S9QAW9"/>
<dbReference type="RefSeq" id="WP_105862722.1">
    <property type="nucleotide sequence ID" value="NZ_PUEJ01000005.1"/>
</dbReference>